<reference evidence="1" key="1">
    <citation type="submission" date="2025-08" db="UniProtKB">
        <authorList>
            <consortium name="Ensembl"/>
        </authorList>
    </citation>
    <scope>IDENTIFICATION</scope>
</reference>
<name>A0A8C6E1J4_MOSMO</name>
<dbReference type="AlphaFoldDB" id="A0A8C6E1J4"/>
<evidence type="ECO:0000313" key="2">
    <source>
        <dbReference type="Proteomes" id="UP000694544"/>
    </source>
</evidence>
<dbReference type="Ensembl" id="ENSMMST00000026761.1">
    <property type="protein sequence ID" value="ENSMMSP00000024209.1"/>
    <property type="gene ID" value="ENSMMSG00000018223.1"/>
</dbReference>
<accession>A0A8C6E1J4</accession>
<reference evidence="1" key="2">
    <citation type="submission" date="2025-09" db="UniProtKB">
        <authorList>
            <consortium name="Ensembl"/>
        </authorList>
    </citation>
    <scope>IDENTIFICATION</scope>
</reference>
<proteinExistence type="predicted"/>
<protein>
    <submittedName>
        <fullName evidence="1">Uncharacterized protein</fullName>
    </submittedName>
</protein>
<keyword evidence="2" id="KW-1185">Reference proteome</keyword>
<evidence type="ECO:0000313" key="1">
    <source>
        <dbReference type="Ensembl" id="ENSMMSP00000024209.1"/>
    </source>
</evidence>
<dbReference type="Proteomes" id="UP000694544">
    <property type="component" value="Unplaced"/>
</dbReference>
<organism evidence="1 2">
    <name type="scientific">Moschus moschiferus</name>
    <name type="common">Siberian musk deer</name>
    <name type="synonym">Moschus sibiricus</name>
    <dbReference type="NCBI Taxonomy" id="68415"/>
    <lineage>
        <taxon>Eukaryota</taxon>
        <taxon>Metazoa</taxon>
        <taxon>Chordata</taxon>
        <taxon>Craniata</taxon>
        <taxon>Vertebrata</taxon>
        <taxon>Euteleostomi</taxon>
        <taxon>Mammalia</taxon>
        <taxon>Eutheria</taxon>
        <taxon>Laurasiatheria</taxon>
        <taxon>Artiodactyla</taxon>
        <taxon>Ruminantia</taxon>
        <taxon>Pecora</taxon>
        <taxon>Moschidae</taxon>
        <taxon>Moschus</taxon>
    </lineage>
</organism>
<sequence length="60" mass="6516">CQRGCGEKEPCCTAGGTLQRRNLLFMASPIPPQAPFTCGFSTPLYGQPQPGFGYRCEMES</sequence>